<feature type="transmembrane region" description="Helical" evidence="5">
    <location>
        <begin position="159"/>
        <end position="179"/>
    </location>
</feature>
<accession>A0A6J6IU11</accession>
<feature type="transmembrane region" description="Helical" evidence="5">
    <location>
        <begin position="392"/>
        <end position="419"/>
    </location>
</feature>
<comment type="subcellular location">
    <subcellularLocation>
        <location evidence="1">Membrane</location>
        <topology evidence="1">Multi-pass membrane protein</topology>
    </subcellularLocation>
</comment>
<dbReference type="InterPro" id="IPR004841">
    <property type="entry name" value="AA-permease/SLC12A_dom"/>
</dbReference>
<dbReference type="InterPro" id="IPR050367">
    <property type="entry name" value="APC_superfamily"/>
</dbReference>
<protein>
    <submittedName>
        <fullName evidence="7">Unannotated protein</fullName>
    </submittedName>
</protein>
<evidence type="ECO:0000256" key="2">
    <source>
        <dbReference type="ARBA" id="ARBA00022692"/>
    </source>
</evidence>
<feature type="transmembrane region" description="Helical" evidence="5">
    <location>
        <begin position="310"/>
        <end position="333"/>
    </location>
</feature>
<evidence type="ECO:0000256" key="4">
    <source>
        <dbReference type="ARBA" id="ARBA00023136"/>
    </source>
</evidence>
<organism evidence="7">
    <name type="scientific">freshwater metagenome</name>
    <dbReference type="NCBI Taxonomy" id="449393"/>
    <lineage>
        <taxon>unclassified sequences</taxon>
        <taxon>metagenomes</taxon>
        <taxon>ecological metagenomes</taxon>
    </lineage>
</organism>
<name>A0A6J6IU11_9ZZZZ</name>
<dbReference type="GO" id="GO:0016020">
    <property type="term" value="C:membrane"/>
    <property type="evidence" value="ECO:0007669"/>
    <property type="project" value="UniProtKB-SubCell"/>
</dbReference>
<feature type="transmembrane region" description="Helical" evidence="5">
    <location>
        <begin position="15"/>
        <end position="41"/>
    </location>
</feature>
<dbReference type="PIRSF" id="PIRSF006060">
    <property type="entry name" value="AA_transporter"/>
    <property type="match status" value="1"/>
</dbReference>
<feature type="transmembrane region" description="Helical" evidence="5">
    <location>
        <begin position="133"/>
        <end position="152"/>
    </location>
</feature>
<dbReference type="PANTHER" id="PTHR42770:SF16">
    <property type="entry name" value="AMINO ACID PERMEASE"/>
    <property type="match status" value="1"/>
</dbReference>
<dbReference type="AlphaFoldDB" id="A0A6J6IU11"/>
<sequence>MASTTSSGELKKGRLGVLGIVFFVVAASAPLVGMTGAVPVAMLVGNGSAVPGTYLAVGLTLLLFSVGYSAMSSRVTNTGAFFAYVGRGLGTNMGVASAFTSILAYATIQLAIYGFFGGLVQGTMAGYGIDLPWIVWAGIAWVIVTALSLMSVDLGAKVLGVFLVLELTSLLIVAGAILINGGPDGGVNLAASFDPNAILAGGITGAAGIAIAFAFASFIGFEATAIYGEESSNPKKTVPTATYWAIGIITALFAIVSLAMVTGYGNGMVDDGAGGEMPALVAAILNVTAVDGAPLANPAGMLFDLANTYVGPWIVSIMEILVISSLFAGLLAFQNATSRYFFAMGRGGVLPKSFASVNGRGAPRTGVYATSILAIVVMATFYIAGLDPVLNLFFWMSSITAVAVMVVEVLVSLAIFRFFRKEGGVSVCKSTIAPLVSAVLLAGGVYLVMSRFNLLAGTAGDGVDPSLPESAWSLSSLGWFLMLSPFIAAVIGYIAAVINKKENASLVKDILS</sequence>
<feature type="domain" description="Amino acid permease/ SLC12A" evidence="6">
    <location>
        <begin position="34"/>
        <end position="457"/>
    </location>
</feature>
<evidence type="ECO:0000259" key="6">
    <source>
        <dbReference type="Pfam" id="PF00324"/>
    </source>
</evidence>
<evidence type="ECO:0000256" key="1">
    <source>
        <dbReference type="ARBA" id="ARBA00004141"/>
    </source>
</evidence>
<feature type="transmembrane region" description="Helical" evidence="5">
    <location>
        <begin position="92"/>
        <end position="113"/>
    </location>
</feature>
<gene>
    <name evidence="7" type="ORF">UFOPK1961_00574</name>
</gene>
<dbReference type="PANTHER" id="PTHR42770">
    <property type="entry name" value="AMINO ACID TRANSPORTER-RELATED"/>
    <property type="match status" value="1"/>
</dbReference>
<evidence type="ECO:0000256" key="5">
    <source>
        <dbReference type="SAM" id="Phobius"/>
    </source>
</evidence>
<feature type="transmembrane region" description="Helical" evidence="5">
    <location>
        <begin position="366"/>
        <end position="386"/>
    </location>
</feature>
<evidence type="ECO:0000313" key="7">
    <source>
        <dbReference type="EMBL" id="CAB4628006.1"/>
    </source>
</evidence>
<dbReference type="GO" id="GO:0055085">
    <property type="term" value="P:transmembrane transport"/>
    <property type="evidence" value="ECO:0007669"/>
    <property type="project" value="InterPro"/>
</dbReference>
<feature type="transmembrane region" description="Helical" evidence="5">
    <location>
        <begin position="53"/>
        <end position="71"/>
    </location>
</feature>
<keyword evidence="2 5" id="KW-0812">Transmembrane</keyword>
<keyword evidence="4 5" id="KW-0472">Membrane</keyword>
<dbReference type="Gene3D" id="1.20.1740.10">
    <property type="entry name" value="Amino acid/polyamine transporter I"/>
    <property type="match status" value="1"/>
</dbReference>
<dbReference type="EMBL" id="CAEZVJ010000051">
    <property type="protein sequence ID" value="CAB4628006.1"/>
    <property type="molecule type" value="Genomic_DNA"/>
</dbReference>
<feature type="transmembrane region" description="Helical" evidence="5">
    <location>
        <begin position="199"/>
        <end position="221"/>
    </location>
</feature>
<feature type="transmembrane region" description="Helical" evidence="5">
    <location>
        <begin position="431"/>
        <end position="449"/>
    </location>
</feature>
<evidence type="ECO:0000256" key="3">
    <source>
        <dbReference type="ARBA" id="ARBA00022989"/>
    </source>
</evidence>
<reference evidence="7" key="1">
    <citation type="submission" date="2020-05" db="EMBL/GenBank/DDBJ databases">
        <authorList>
            <person name="Chiriac C."/>
            <person name="Salcher M."/>
            <person name="Ghai R."/>
            <person name="Kavagutti S V."/>
        </authorList>
    </citation>
    <scope>NUCLEOTIDE SEQUENCE</scope>
</reference>
<proteinExistence type="predicted"/>
<keyword evidence="3 5" id="KW-1133">Transmembrane helix</keyword>
<feature type="transmembrane region" description="Helical" evidence="5">
    <location>
        <begin position="477"/>
        <end position="498"/>
    </location>
</feature>
<feature type="transmembrane region" description="Helical" evidence="5">
    <location>
        <begin position="241"/>
        <end position="261"/>
    </location>
</feature>
<dbReference type="Pfam" id="PF00324">
    <property type="entry name" value="AA_permease"/>
    <property type="match status" value="1"/>
</dbReference>